<gene>
    <name evidence="1" type="ORF">H9645_03705</name>
</gene>
<proteinExistence type="predicted"/>
<dbReference type="Proteomes" id="UP000647183">
    <property type="component" value="Unassembled WGS sequence"/>
</dbReference>
<organism evidence="1 2">
    <name type="scientific">Luteimonas colneyensis</name>
    <dbReference type="NCBI Taxonomy" id="2762230"/>
    <lineage>
        <taxon>Bacteria</taxon>
        <taxon>Pseudomonadati</taxon>
        <taxon>Pseudomonadota</taxon>
        <taxon>Gammaproteobacteria</taxon>
        <taxon>Lysobacterales</taxon>
        <taxon>Lysobacteraceae</taxon>
        <taxon>Luteimonas</taxon>
    </lineage>
</organism>
<keyword evidence="2" id="KW-1185">Reference proteome</keyword>
<dbReference type="EMBL" id="JACSQJ010000001">
    <property type="protein sequence ID" value="MBD7987127.1"/>
    <property type="molecule type" value="Genomic_DNA"/>
</dbReference>
<accession>A0ABR8UGI0</accession>
<evidence type="ECO:0000313" key="2">
    <source>
        <dbReference type="Proteomes" id="UP000647183"/>
    </source>
</evidence>
<evidence type="ECO:0000313" key="1">
    <source>
        <dbReference type="EMBL" id="MBD7987127.1"/>
    </source>
</evidence>
<protein>
    <submittedName>
        <fullName evidence="1">Uncharacterized protein</fullName>
    </submittedName>
</protein>
<name>A0ABR8UGI0_9GAMM</name>
<reference evidence="1 2" key="1">
    <citation type="submission" date="2020-08" db="EMBL/GenBank/DDBJ databases">
        <title>A Genomic Blueprint of the Chicken Gut Microbiome.</title>
        <authorList>
            <person name="Gilroy R."/>
            <person name="Ravi A."/>
            <person name="Getino M."/>
            <person name="Pursley I."/>
            <person name="Horton D.L."/>
            <person name="Alikhan N.-F."/>
            <person name="Baker D."/>
            <person name="Gharbi K."/>
            <person name="Hall N."/>
            <person name="Watson M."/>
            <person name="Adriaenssens E.M."/>
            <person name="Foster-Nyarko E."/>
            <person name="Jarju S."/>
            <person name="Secka A."/>
            <person name="Antonio M."/>
            <person name="Oren A."/>
            <person name="Chaudhuri R."/>
            <person name="La Ragione R.M."/>
            <person name="Hildebrand F."/>
            <person name="Pallen M.J."/>
        </authorList>
    </citation>
    <scope>NUCLEOTIDE SEQUENCE [LARGE SCALE GENOMIC DNA]</scope>
    <source>
        <strain evidence="1 2">Sa2BVA3</strain>
    </source>
</reference>
<comment type="caution">
    <text evidence="1">The sequence shown here is derived from an EMBL/GenBank/DDBJ whole genome shotgun (WGS) entry which is preliminary data.</text>
</comment>
<sequence>MATWAGPRRVTHAPPKPASMRGMAAALAVLSAPVTEQGSDALLAERERLAREAEATARRQGELRLGTSAS</sequence>
<dbReference type="RefSeq" id="WP_191728342.1">
    <property type="nucleotide sequence ID" value="NZ_JACSQJ010000001.1"/>
</dbReference>